<feature type="compositionally biased region" description="Basic and acidic residues" evidence="5">
    <location>
        <begin position="12"/>
        <end position="27"/>
    </location>
</feature>
<dbReference type="EMBL" id="JAAGMB010000898">
    <property type="protein sequence ID" value="NEB22145.1"/>
    <property type="molecule type" value="Genomic_DNA"/>
</dbReference>
<dbReference type="PROSITE" id="PS00211">
    <property type="entry name" value="ABC_TRANSPORTER_1"/>
    <property type="match status" value="1"/>
</dbReference>
<evidence type="ECO:0000259" key="6">
    <source>
        <dbReference type="PROSITE" id="PS50893"/>
    </source>
</evidence>
<evidence type="ECO:0000256" key="5">
    <source>
        <dbReference type="SAM" id="MobiDB-lite"/>
    </source>
</evidence>
<keyword evidence="8" id="KW-1185">Reference proteome</keyword>
<dbReference type="GO" id="GO:0016887">
    <property type="term" value="F:ATP hydrolysis activity"/>
    <property type="evidence" value="ECO:0007669"/>
    <property type="project" value="InterPro"/>
</dbReference>
<accession>A0A6N9UWN7</accession>
<gene>
    <name evidence="7" type="ORF">G3I46_37570</name>
</gene>
<evidence type="ECO:0000256" key="3">
    <source>
        <dbReference type="ARBA" id="ARBA00022741"/>
    </source>
</evidence>
<dbReference type="Gene3D" id="3.40.50.300">
    <property type="entry name" value="P-loop containing nucleotide triphosphate hydrolases"/>
    <property type="match status" value="1"/>
</dbReference>
<dbReference type="Proteomes" id="UP000469545">
    <property type="component" value="Unassembled WGS sequence"/>
</dbReference>
<evidence type="ECO:0000313" key="7">
    <source>
        <dbReference type="EMBL" id="NEB22145.1"/>
    </source>
</evidence>
<dbReference type="PANTHER" id="PTHR43335">
    <property type="entry name" value="ABC TRANSPORTER, ATP-BINDING PROTEIN"/>
    <property type="match status" value="1"/>
</dbReference>
<dbReference type="PROSITE" id="PS50893">
    <property type="entry name" value="ABC_TRANSPORTER_2"/>
    <property type="match status" value="1"/>
</dbReference>
<dbReference type="Pfam" id="PF00005">
    <property type="entry name" value="ABC_tran"/>
    <property type="match status" value="1"/>
</dbReference>
<keyword evidence="2" id="KW-0813">Transport</keyword>
<dbReference type="PANTHER" id="PTHR43335:SF4">
    <property type="entry name" value="ABC TRANSPORTER, ATP-BINDING PROTEIN"/>
    <property type="match status" value="1"/>
</dbReference>
<comment type="similarity">
    <text evidence="1">Belongs to the ABC transporter superfamily.</text>
</comment>
<feature type="region of interest" description="Disordered" evidence="5">
    <location>
        <begin position="1"/>
        <end position="32"/>
    </location>
</feature>
<dbReference type="GO" id="GO:0005524">
    <property type="term" value="F:ATP binding"/>
    <property type="evidence" value="ECO:0007669"/>
    <property type="project" value="UniProtKB-KW"/>
</dbReference>
<keyword evidence="3" id="KW-0547">Nucleotide-binding</keyword>
<reference evidence="7 8" key="1">
    <citation type="submission" date="2020-01" db="EMBL/GenBank/DDBJ databases">
        <title>Insect and environment-associated Actinomycetes.</title>
        <authorList>
            <person name="Currrie C."/>
            <person name="Chevrette M."/>
            <person name="Carlson C."/>
            <person name="Stubbendieck R."/>
            <person name="Wendt-Pienkowski E."/>
        </authorList>
    </citation>
    <scope>NUCLEOTIDE SEQUENCE [LARGE SCALE GENOMIC DNA]</scope>
    <source>
        <strain evidence="7 8">SID14172</strain>
    </source>
</reference>
<dbReference type="InterPro" id="IPR003593">
    <property type="entry name" value="AAA+_ATPase"/>
</dbReference>
<dbReference type="RefSeq" id="WP_007447947.1">
    <property type="nucleotide sequence ID" value="NZ_JAAGMB010000898.1"/>
</dbReference>
<dbReference type="AlphaFoldDB" id="A0A6N9UWN7"/>
<protein>
    <submittedName>
        <fullName evidence="7">ATP-binding cassette domain-containing protein</fullName>
    </submittedName>
</protein>
<evidence type="ECO:0000313" key="8">
    <source>
        <dbReference type="Proteomes" id="UP000469545"/>
    </source>
</evidence>
<comment type="caution">
    <text evidence="7">The sequence shown here is derived from an EMBL/GenBank/DDBJ whole genome shotgun (WGS) entry which is preliminary data.</text>
</comment>
<name>A0A6N9UWN7_9ACTN</name>
<feature type="domain" description="ABC transporter" evidence="6">
    <location>
        <begin position="33"/>
        <end position="258"/>
    </location>
</feature>
<organism evidence="7 8">
    <name type="scientific">Streptomyces coelicoflavus</name>
    <dbReference type="NCBI Taxonomy" id="285562"/>
    <lineage>
        <taxon>Bacteria</taxon>
        <taxon>Bacillati</taxon>
        <taxon>Actinomycetota</taxon>
        <taxon>Actinomycetes</taxon>
        <taxon>Kitasatosporales</taxon>
        <taxon>Streptomycetaceae</taxon>
        <taxon>Streptomyces</taxon>
    </lineage>
</organism>
<dbReference type="InterPro" id="IPR003439">
    <property type="entry name" value="ABC_transporter-like_ATP-bd"/>
</dbReference>
<evidence type="ECO:0000256" key="4">
    <source>
        <dbReference type="ARBA" id="ARBA00022840"/>
    </source>
</evidence>
<dbReference type="SMART" id="SM00382">
    <property type="entry name" value="AAA"/>
    <property type="match status" value="1"/>
</dbReference>
<keyword evidence="4 7" id="KW-0067">ATP-binding</keyword>
<evidence type="ECO:0000256" key="1">
    <source>
        <dbReference type="ARBA" id="ARBA00005417"/>
    </source>
</evidence>
<evidence type="ECO:0000256" key="2">
    <source>
        <dbReference type="ARBA" id="ARBA00022448"/>
    </source>
</evidence>
<dbReference type="InterPro" id="IPR017871">
    <property type="entry name" value="ABC_transporter-like_CS"/>
</dbReference>
<proteinExistence type="inferred from homology"/>
<sequence>MTSSRGVGIRGAGDRSAGDRSAGDRGAGDPPVIRVEGLTKRYGRRTAVDDLSFTVRSGRVTGFFGPNGAGKTTALKAVVGLARPTAGGAFLRGTPVTAVRPDARLLGVHIEPCGAHPGRTGRAHLRSLAALAGLPRRRVGEVLELVGLEEAARRRVGKYSLGMRQRLGLAAALLGDPEILVLDEPVNGLDPQGIRWLRTLVRERAAHGGTVLLSSHMLGEAAQTVDDVVVIDRGRLVHAGAIRDLERSGESAVAVRTAETGRLSALVAAAGGRTKAAGGGGLLVEGLDAAEVARLAHREGVLLEEIVERTASLEDAFFGLTGGADR</sequence>
<dbReference type="InterPro" id="IPR027417">
    <property type="entry name" value="P-loop_NTPase"/>
</dbReference>
<dbReference type="SUPFAM" id="SSF52540">
    <property type="entry name" value="P-loop containing nucleoside triphosphate hydrolases"/>
    <property type="match status" value="1"/>
</dbReference>